<organism evidence="13 14">
    <name type="scientific">Nitrosococcus wardiae</name>
    <dbReference type="NCBI Taxonomy" id="1814290"/>
    <lineage>
        <taxon>Bacteria</taxon>
        <taxon>Pseudomonadati</taxon>
        <taxon>Pseudomonadota</taxon>
        <taxon>Gammaproteobacteria</taxon>
        <taxon>Chromatiales</taxon>
        <taxon>Chromatiaceae</taxon>
        <taxon>Nitrosococcus</taxon>
    </lineage>
</organism>
<dbReference type="PANTHER" id="PTHR43178">
    <property type="entry name" value="DIHYDROLIPOAMIDE ACETYLTRANSFERASE COMPONENT OF PYRUVATE DEHYDROGENASE COMPLEX"/>
    <property type="match status" value="1"/>
</dbReference>
<dbReference type="Gene3D" id="4.10.320.10">
    <property type="entry name" value="E3-binding domain"/>
    <property type="match status" value="1"/>
</dbReference>
<protein>
    <recommendedName>
        <fullName evidence="9">Dihydrolipoamide acetyltransferase component of pyruvate dehydrogenase complex</fullName>
        <ecNumber evidence="9">2.3.1.-</ecNumber>
    </recommendedName>
</protein>
<evidence type="ECO:0000256" key="6">
    <source>
        <dbReference type="ARBA" id="ARBA00023315"/>
    </source>
</evidence>
<dbReference type="InterPro" id="IPR001078">
    <property type="entry name" value="2-oxoacid_DH_actylTfrase"/>
</dbReference>
<evidence type="ECO:0000256" key="2">
    <source>
        <dbReference type="ARBA" id="ARBA00007317"/>
    </source>
</evidence>
<keyword evidence="4 9" id="KW-0808">Transferase</keyword>
<evidence type="ECO:0000256" key="1">
    <source>
        <dbReference type="ARBA" id="ARBA00001938"/>
    </source>
</evidence>
<dbReference type="InterPro" id="IPR000089">
    <property type="entry name" value="Biotin_lipoyl"/>
</dbReference>
<dbReference type="PROSITE" id="PS50968">
    <property type="entry name" value="BIOTINYL_LIPOYL"/>
    <property type="match status" value="1"/>
</dbReference>
<evidence type="ECO:0000256" key="7">
    <source>
        <dbReference type="ARBA" id="ARBA00025211"/>
    </source>
</evidence>
<evidence type="ECO:0000256" key="8">
    <source>
        <dbReference type="ARBA" id="ARBA00048370"/>
    </source>
</evidence>
<evidence type="ECO:0000256" key="4">
    <source>
        <dbReference type="ARBA" id="ARBA00022679"/>
    </source>
</evidence>
<comment type="subunit">
    <text evidence="3">Forms a 24-polypeptide structural core with octahedral symmetry.</text>
</comment>
<evidence type="ECO:0000313" key="13">
    <source>
        <dbReference type="EMBL" id="QBQ55561.1"/>
    </source>
</evidence>
<dbReference type="Pfam" id="PF00364">
    <property type="entry name" value="Biotin_lipoyl"/>
    <property type="match status" value="1"/>
</dbReference>
<dbReference type="SUPFAM" id="SSF52777">
    <property type="entry name" value="CoA-dependent acyltransferases"/>
    <property type="match status" value="1"/>
</dbReference>
<dbReference type="AlphaFoldDB" id="A0A4P7BZM2"/>
<keyword evidence="6 9" id="KW-0012">Acyltransferase</keyword>
<dbReference type="EC" id="2.3.1.-" evidence="9"/>
<evidence type="ECO:0000256" key="10">
    <source>
        <dbReference type="SAM" id="MobiDB-lite"/>
    </source>
</evidence>
<gene>
    <name evidence="13" type="ORF">E3U44_14370</name>
</gene>
<comment type="cofactor">
    <cofactor evidence="1 9">
        <name>(R)-lipoate</name>
        <dbReference type="ChEBI" id="CHEBI:83088"/>
    </cofactor>
</comment>
<dbReference type="InterPro" id="IPR050743">
    <property type="entry name" value="2-oxoacid_DH_E2_comp"/>
</dbReference>
<dbReference type="InterPro" id="IPR011053">
    <property type="entry name" value="Single_hybrid_motif"/>
</dbReference>
<dbReference type="PROSITE" id="PS00189">
    <property type="entry name" value="LIPOYL"/>
    <property type="match status" value="1"/>
</dbReference>
<dbReference type="Pfam" id="PF00198">
    <property type="entry name" value="2-oxoacid_dh"/>
    <property type="match status" value="1"/>
</dbReference>
<reference evidence="13 14" key="1">
    <citation type="submission" date="2019-03" db="EMBL/GenBank/DDBJ databases">
        <title>The genome sequence of Nitrosococcus wardiae strain D1FHST reveals the archetypal metabolic capacity of ammonia-oxidizing Gammaproteobacteria.</title>
        <authorList>
            <person name="Wang L."/>
            <person name="Lim C.K."/>
            <person name="Hanson T.E."/>
            <person name="Dang H."/>
            <person name="Klotz M.G."/>
        </authorList>
    </citation>
    <scope>NUCLEOTIDE SEQUENCE [LARGE SCALE GENOMIC DNA]</scope>
    <source>
        <strain evidence="13 14">D1FHS</strain>
    </source>
</reference>
<dbReference type="EMBL" id="CP038033">
    <property type="protein sequence ID" value="QBQ55561.1"/>
    <property type="molecule type" value="Genomic_DNA"/>
</dbReference>
<evidence type="ECO:0000259" key="11">
    <source>
        <dbReference type="PROSITE" id="PS50968"/>
    </source>
</evidence>
<evidence type="ECO:0000256" key="3">
    <source>
        <dbReference type="ARBA" id="ARBA00011484"/>
    </source>
</evidence>
<dbReference type="SUPFAM" id="SSF47005">
    <property type="entry name" value="Peripheral subunit-binding domain of 2-oxo acid dehydrogenase complex"/>
    <property type="match status" value="1"/>
</dbReference>
<feature type="domain" description="Peripheral subunit-binding (PSBD)" evidence="12">
    <location>
        <begin position="123"/>
        <end position="160"/>
    </location>
</feature>
<dbReference type="GO" id="GO:0004742">
    <property type="term" value="F:dihydrolipoyllysine-residue acetyltransferase activity"/>
    <property type="evidence" value="ECO:0007669"/>
    <property type="project" value="UniProtKB-EC"/>
</dbReference>
<evidence type="ECO:0000256" key="9">
    <source>
        <dbReference type="RuleBase" id="RU003423"/>
    </source>
</evidence>
<comment type="similarity">
    <text evidence="2 9">Belongs to the 2-oxoacid dehydrogenase family.</text>
</comment>
<dbReference type="GO" id="GO:0005737">
    <property type="term" value="C:cytoplasm"/>
    <property type="evidence" value="ECO:0007669"/>
    <property type="project" value="TreeGrafter"/>
</dbReference>
<dbReference type="GO" id="GO:0006086">
    <property type="term" value="P:pyruvate decarboxylation to acetyl-CoA"/>
    <property type="evidence" value="ECO:0007669"/>
    <property type="project" value="TreeGrafter"/>
</dbReference>
<dbReference type="PANTHER" id="PTHR43178:SF2">
    <property type="entry name" value="DIHYDROLIPOYLLYSINE-RESIDUE ACETYLTRANSFERASE COMPONENT OF PYRUVATE DEHYDROGENASE COMPLEX"/>
    <property type="match status" value="1"/>
</dbReference>
<feature type="compositionally biased region" description="Pro residues" evidence="10">
    <location>
        <begin position="111"/>
        <end position="124"/>
    </location>
</feature>
<dbReference type="PROSITE" id="PS51826">
    <property type="entry name" value="PSBD"/>
    <property type="match status" value="1"/>
</dbReference>
<comment type="catalytic activity">
    <reaction evidence="8">
        <text>N(6)-[(R)-dihydrolipoyl]-L-lysyl-[protein] + acetyl-CoA = N(6)-[(R)-S(8)-acetyldihydrolipoyl]-L-lysyl-[protein] + CoA</text>
        <dbReference type="Rhea" id="RHEA:17017"/>
        <dbReference type="Rhea" id="RHEA-COMP:10475"/>
        <dbReference type="Rhea" id="RHEA-COMP:10478"/>
        <dbReference type="ChEBI" id="CHEBI:57287"/>
        <dbReference type="ChEBI" id="CHEBI:57288"/>
        <dbReference type="ChEBI" id="CHEBI:83100"/>
        <dbReference type="ChEBI" id="CHEBI:83111"/>
        <dbReference type="EC" id="2.3.1.12"/>
    </reaction>
</comment>
<dbReference type="FunFam" id="3.30.559.10:FF:000007">
    <property type="entry name" value="Dihydrolipoamide acetyltransferase component of pyruvate dehydrogenase complex"/>
    <property type="match status" value="1"/>
</dbReference>
<evidence type="ECO:0000313" key="14">
    <source>
        <dbReference type="Proteomes" id="UP000294325"/>
    </source>
</evidence>
<dbReference type="Gene3D" id="2.40.50.100">
    <property type="match status" value="1"/>
</dbReference>
<feature type="compositionally biased region" description="Basic and acidic residues" evidence="10">
    <location>
        <begin position="85"/>
        <end position="110"/>
    </location>
</feature>
<dbReference type="Gene3D" id="3.30.559.10">
    <property type="entry name" value="Chloramphenicol acetyltransferase-like domain"/>
    <property type="match status" value="1"/>
</dbReference>
<keyword evidence="5 9" id="KW-0450">Lipoyl</keyword>
<dbReference type="OrthoDB" id="9805770at2"/>
<sequence length="429" mass="47546">MAEEFKFQDPGEGIHEAEIHEIRVSEGDSVEEGEILLDAETDKATFELPASFTGTIEQIKVQEGDRAQVGDVLMTYRAKGEQAPTEEKAQPEEEKKTPPAEEISEKKQPKPEQPPQPEKGPVPASPATRRLARELDVNLREVSGSGPGGRVESEDVRAYAEQKKKAPKEEKPPQRAGRFPSEAPPLPDFSQWGVVKTLPFRGIRRRTAERMALAWSQIPHVTHEDVADITELEEFRRQQKATVEAQGGRLSLTVLVMKAAVAALKKFPRFNASLDVESEEIILKEYYHLGIAVDSEQGLIVPVIRDVDRKSLIDLAIELPQLVEQVQSGNIKPETMRGGTFTITNPAPIGGMRFAPIINYPQVAILGMGRARLEPVIQGDREDFTVVPRLRLPLIVAFDHRINDGADAARFARAIVNTLADPEAFMLTV</sequence>
<proteinExistence type="inferred from homology"/>
<accession>A0A4P7BZM2</accession>
<feature type="compositionally biased region" description="Basic and acidic residues" evidence="10">
    <location>
        <begin position="151"/>
        <end position="173"/>
    </location>
</feature>
<dbReference type="InterPro" id="IPR036625">
    <property type="entry name" value="E3-bd_dom_sf"/>
</dbReference>
<name>A0A4P7BZM2_9GAMM</name>
<keyword evidence="14" id="KW-1185">Reference proteome</keyword>
<dbReference type="Pfam" id="PF02817">
    <property type="entry name" value="E3_binding"/>
    <property type="match status" value="1"/>
</dbReference>
<dbReference type="RefSeq" id="WP_134358818.1">
    <property type="nucleotide sequence ID" value="NZ_CP038033.1"/>
</dbReference>
<evidence type="ECO:0000256" key="5">
    <source>
        <dbReference type="ARBA" id="ARBA00022823"/>
    </source>
</evidence>
<feature type="region of interest" description="Disordered" evidence="10">
    <location>
        <begin position="62"/>
        <end position="185"/>
    </location>
</feature>
<dbReference type="KEGG" id="nwr:E3U44_14370"/>
<dbReference type="GO" id="GO:0031405">
    <property type="term" value="F:lipoic acid binding"/>
    <property type="evidence" value="ECO:0007669"/>
    <property type="project" value="TreeGrafter"/>
</dbReference>
<dbReference type="Proteomes" id="UP000294325">
    <property type="component" value="Chromosome"/>
</dbReference>
<feature type="domain" description="Lipoyl-binding" evidence="11">
    <location>
        <begin position="2"/>
        <end position="77"/>
    </location>
</feature>
<dbReference type="CDD" id="cd06849">
    <property type="entry name" value="lipoyl_domain"/>
    <property type="match status" value="1"/>
</dbReference>
<dbReference type="InterPro" id="IPR003016">
    <property type="entry name" value="2-oxoA_DH_lipoyl-BS"/>
</dbReference>
<dbReference type="SUPFAM" id="SSF51230">
    <property type="entry name" value="Single hybrid motif"/>
    <property type="match status" value="1"/>
</dbReference>
<dbReference type="InterPro" id="IPR004167">
    <property type="entry name" value="PSBD"/>
</dbReference>
<comment type="function">
    <text evidence="7">The pyruvate dehydrogenase complex catalyzes the overall conversion of pyruvate to acetyl-CoA and CO(2). It contains multiple copies of three enzymatic components: pyruvate dehydrogenase (E1), dihydrolipoamide acetyltransferase (E2) and lipoamide dehydrogenase (E3).</text>
</comment>
<evidence type="ECO:0000259" key="12">
    <source>
        <dbReference type="PROSITE" id="PS51826"/>
    </source>
</evidence>
<dbReference type="InterPro" id="IPR023213">
    <property type="entry name" value="CAT-like_dom_sf"/>
</dbReference>